<dbReference type="InterPro" id="IPR036010">
    <property type="entry name" value="2Fe-2S_ferredoxin-like_sf"/>
</dbReference>
<comment type="caution">
    <text evidence="10">The sequence shown here is derived from an EMBL/GenBank/DDBJ whole genome shotgun (WGS) entry which is preliminary data.</text>
</comment>
<evidence type="ECO:0000256" key="4">
    <source>
        <dbReference type="ARBA" id="ARBA00022723"/>
    </source>
</evidence>
<dbReference type="InterPro" id="IPR001041">
    <property type="entry name" value="2Fe-2S_ferredoxin-type"/>
</dbReference>
<accession>A0A846WTB5</accession>
<dbReference type="CDD" id="cd06185">
    <property type="entry name" value="PDR_like"/>
    <property type="match status" value="1"/>
</dbReference>
<evidence type="ECO:0000313" key="11">
    <source>
        <dbReference type="Proteomes" id="UP000563898"/>
    </source>
</evidence>
<feature type="domain" description="FAD-binding FR-type" evidence="9">
    <location>
        <begin position="32"/>
        <end position="138"/>
    </location>
</feature>
<dbReference type="SUPFAM" id="SSF54292">
    <property type="entry name" value="2Fe-2S ferredoxin-like"/>
    <property type="match status" value="1"/>
</dbReference>
<dbReference type="Gene3D" id="3.40.50.80">
    <property type="entry name" value="Nucleotide-binding domain of ferredoxin-NADP reductase (FNR) module"/>
    <property type="match status" value="1"/>
</dbReference>
<dbReference type="EMBL" id="JAAXPC010000023">
    <property type="protein sequence ID" value="NKY04802.1"/>
    <property type="molecule type" value="Genomic_DNA"/>
</dbReference>
<dbReference type="CDD" id="cd00207">
    <property type="entry name" value="fer2"/>
    <property type="match status" value="1"/>
</dbReference>
<dbReference type="AlphaFoldDB" id="A0A846WTB5"/>
<dbReference type="PANTHER" id="PTHR47354:SF1">
    <property type="entry name" value="CARNITINE MONOOXYGENASE REDUCTASE SUBUNIT"/>
    <property type="match status" value="1"/>
</dbReference>
<evidence type="ECO:0000256" key="5">
    <source>
        <dbReference type="ARBA" id="ARBA00023002"/>
    </source>
</evidence>
<keyword evidence="6" id="KW-0408">Iron</keyword>
<sequence length="354" mass="37680">MTGAVVTRAASSGVDDADVSAAGTHLHPGYHTGPRLMRVVEKRALTESVTHFRFVPADDDGPSLVPYQPGSHLIVTIGAPGSTVRNAYSLVDDGLWPTSYGISVLRRGEGGGSDWLHDTVTEGSTVEIEGPRSMFAPILDQRHALLIAGGIGITPILSHLRALARDSRVTAEVIYSYRPGHGAHLDDLRAMASHDGITVLEACGMEETISAIRSRMAVQPFGTHAYACGPAALLDTYTQLAADAGWPAARVHLERFAAPEQDPGDPFSVRLASTGERLDVPSGVSLLERLLDHGVAVPNLCRQGVCGECRIPVRAGAVLHRDFVLDDEDKTANTAMMCCVSRALPDSPEIEVDL</sequence>
<dbReference type="InterPro" id="IPR054582">
    <property type="entry name" value="DmmA-like_N"/>
</dbReference>
<evidence type="ECO:0000259" key="9">
    <source>
        <dbReference type="PROSITE" id="PS51384"/>
    </source>
</evidence>
<dbReference type="Pfam" id="PF22290">
    <property type="entry name" value="DmmA-like_N"/>
    <property type="match status" value="1"/>
</dbReference>
<dbReference type="RefSeq" id="WP_006368882.1">
    <property type="nucleotide sequence ID" value="NZ_JAAXPC010000023.1"/>
</dbReference>
<dbReference type="PRINTS" id="PR00409">
    <property type="entry name" value="PHDIOXRDTASE"/>
</dbReference>
<dbReference type="InterPro" id="IPR017927">
    <property type="entry name" value="FAD-bd_FR_type"/>
</dbReference>
<keyword evidence="3" id="KW-0001">2Fe-2S</keyword>
<dbReference type="SUPFAM" id="SSF52343">
    <property type="entry name" value="Ferredoxin reductase-like, C-terminal NADP-linked domain"/>
    <property type="match status" value="1"/>
</dbReference>
<keyword evidence="5" id="KW-0560">Oxidoreductase</keyword>
<dbReference type="GO" id="GO:0051537">
    <property type="term" value="F:2 iron, 2 sulfur cluster binding"/>
    <property type="evidence" value="ECO:0007669"/>
    <property type="project" value="UniProtKB-KW"/>
</dbReference>
<keyword evidence="4" id="KW-0479">Metal-binding</keyword>
<dbReference type="GO" id="GO:0046872">
    <property type="term" value="F:metal ion binding"/>
    <property type="evidence" value="ECO:0007669"/>
    <property type="project" value="UniProtKB-KW"/>
</dbReference>
<feature type="domain" description="2Fe-2S ferredoxin-type" evidence="8">
    <location>
        <begin position="267"/>
        <end position="354"/>
    </location>
</feature>
<evidence type="ECO:0000256" key="3">
    <source>
        <dbReference type="ARBA" id="ARBA00022714"/>
    </source>
</evidence>
<dbReference type="Gene3D" id="2.40.30.10">
    <property type="entry name" value="Translation factors"/>
    <property type="match status" value="1"/>
</dbReference>
<reference evidence="10 11" key="1">
    <citation type="submission" date="2020-04" db="EMBL/GenBank/DDBJ databases">
        <title>MicrobeNet Type strains.</title>
        <authorList>
            <person name="Nicholson A.C."/>
        </authorList>
    </citation>
    <scope>NUCLEOTIDE SEQUENCE [LARGE SCALE GENOMIC DNA]</scope>
    <source>
        <strain evidence="10 11">ATCC BAA-14</strain>
    </source>
</reference>
<dbReference type="GeneID" id="90157158"/>
<evidence type="ECO:0000313" key="10">
    <source>
        <dbReference type="EMBL" id="NKY04802.1"/>
    </source>
</evidence>
<dbReference type="InterPro" id="IPR050415">
    <property type="entry name" value="MRET"/>
</dbReference>
<dbReference type="PROSITE" id="PS51085">
    <property type="entry name" value="2FE2S_FER_2"/>
    <property type="match status" value="1"/>
</dbReference>
<dbReference type="InterPro" id="IPR039261">
    <property type="entry name" value="FNR_nucleotide-bd"/>
</dbReference>
<comment type="cofactor">
    <cofactor evidence="1">
        <name>FAD</name>
        <dbReference type="ChEBI" id="CHEBI:57692"/>
    </cofactor>
</comment>
<dbReference type="InterPro" id="IPR012675">
    <property type="entry name" value="Beta-grasp_dom_sf"/>
</dbReference>
<evidence type="ECO:0000256" key="2">
    <source>
        <dbReference type="ARBA" id="ARBA00022630"/>
    </source>
</evidence>
<keyword evidence="2" id="KW-0285">Flavoprotein</keyword>
<proteinExistence type="predicted"/>
<dbReference type="Gene3D" id="3.10.20.30">
    <property type="match status" value="1"/>
</dbReference>
<dbReference type="PANTHER" id="PTHR47354">
    <property type="entry name" value="NADH OXIDOREDUCTASE HCR"/>
    <property type="match status" value="1"/>
</dbReference>
<gene>
    <name evidence="10" type="ORF">HGA05_24890</name>
</gene>
<evidence type="ECO:0000256" key="6">
    <source>
        <dbReference type="ARBA" id="ARBA00023004"/>
    </source>
</evidence>
<dbReference type="SUPFAM" id="SSF63380">
    <property type="entry name" value="Riboflavin synthase domain-like"/>
    <property type="match status" value="1"/>
</dbReference>
<evidence type="ECO:0000256" key="1">
    <source>
        <dbReference type="ARBA" id="ARBA00001974"/>
    </source>
</evidence>
<dbReference type="Pfam" id="PF00111">
    <property type="entry name" value="Fer2"/>
    <property type="match status" value="1"/>
</dbReference>
<name>A0A846WTB5_9ACTN</name>
<dbReference type="OMA" id="HAYACGP"/>
<organism evidence="10 11">
    <name type="scientific">Gordonia polyisoprenivorans</name>
    <dbReference type="NCBI Taxonomy" id="84595"/>
    <lineage>
        <taxon>Bacteria</taxon>
        <taxon>Bacillati</taxon>
        <taxon>Actinomycetota</taxon>
        <taxon>Actinomycetes</taxon>
        <taxon>Mycobacteriales</taxon>
        <taxon>Gordoniaceae</taxon>
        <taxon>Gordonia</taxon>
    </lineage>
</organism>
<dbReference type="Proteomes" id="UP000563898">
    <property type="component" value="Unassembled WGS sequence"/>
</dbReference>
<keyword evidence="7" id="KW-0411">Iron-sulfur</keyword>
<dbReference type="InterPro" id="IPR017938">
    <property type="entry name" value="Riboflavin_synthase-like_b-brl"/>
</dbReference>
<dbReference type="GO" id="GO:0016491">
    <property type="term" value="F:oxidoreductase activity"/>
    <property type="evidence" value="ECO:0007669"/>
    <property type="project" value="UniProtKB-KW"/>
</dbReference>
<evidence type="ECO:0000256" key="7">
    <source>
        <dbReference type="ARBA" id="ARBA00023014"/>
    </source>
</evidence>
<evidence type="ECO:0000259" key="8">
    <source>
        <dbReference type="PROSITE" id="PS51085"/>
    </source>
</evidence>
<protein>
    <submittedName>
        <fullName evidence="10">Oxidoreductase</fullName>
    </submittedName>
</protein>
<dbReference type="PROSITE" id="PS51384">
    <property type="entry name" value="FAD_FR"/>
    <property type="match status" value="1"/>
</dbReference>